<dbReference type="GO" id="GO:0008270">
    <property type="term" value="F:zinc ion binding"/>
    <property type="evidence" value="ECO:0007669"/>
    <property type="project" value="InterPro"/>
</dbReference>
<name>A0A183EU69_9BILA</name>
<gene>
    <name evidence="3" type="ORF">GPUH_LOCUS24510</name>
</gene>
<dbReference type="OrthoDB" id="5875232at2759"/>
<reference evidence="3 4" key="2">
    <citation type="submission" date="2018-11" db="EMBL/GenBank/DDBJ databases">
        <authorList>
            <consortium name="Pathogen Informatics"/>
        </authorList>
    </citation>
    <scope>NUCLEOTIDE SEQUENCE [LARGE SCALE GENOMIC DNA]</scope>
</reference>
<dbReference type="AlphaFoldDB" id="A0A183EU69"/>
<dbReference type="SMART" id="SM00343">
    <property type="entry name" value="ZnF_C2HC"/>
    <property type="match status" value="1"/>
</dbReference>
<dbReference type="WBParaSite" id="GPUH_0002454001-mRNA-1">
    <property type="protein sequence ID" value="GPUH_0002454001-mRNA-1"/>
    <property type="gene ID" value="GPUH_0002454001"/>
</dbReference>
<evidence type="ECO:0000313" key="4">
    <source>
        <dbReference type="Proteomes" id="UP000271098"/>
    </source>
</evidence>
<evidence type="ECO:0000313" key="3">
    <source>
        <dbReference type="EMBL" id="VDN42932.1"/>
    </source>
</evidence>
<feature type="region of interest" description="Disordered" evidence="1">
    <location>
        <begin position="1"/>
        <end position="31"/>
    </location>
</feature>
<evidence type="ECO:0000256" key="1">
    <source>
        <dbReference type="SAM" id="MobiDB-lite"/>
    </source>
</evidence>
<dbReference type="Proteomes" id="UP000271098">
    <property type="component" value="Unassembled WGS sequence"/>
</dbReference>
<dbReference type="EMBL" id="UYRT01101386">
    <property type="protein sequence ID" value="VDN42932.1"/>
    <property type="molecule type" value="Genomic_DNA"/>
</dbReference>
<dbReference type="InterPro" id="IPR001878">
    <property type="entry name" value="Znf_CCHC"/>
</dbReference>
<reference evidence="5" key="1">
    <citation type="submission" date="2016-06" db="UniProtKB">
        <authorList>
            <consortium name="WormBaseParasite"/>
        </authorList>
    </citation>
    <scope>IDENTIFICATION</scope>
</reference>
<accession>A0A183EU69</accession>
<evidence type="ECO:0000313" key="5">
    <source>
        <dbReference type="WBParaSite" id="GPUH_0002454001-mRNA-1"/>
    </source>
</evidence>
<organism evidence="5">
    <name type="scientific">Gongylonema pulchrum</name>
    <dbReference type="NCBI Taxonomy" id="637853"/>
    <lineage>
        <taxon>Eukaryota</taxon>
        <taxon>Metazoa</taxon>
        <taxon>Ecdysozoa</taxon>
        <taxon>Nematoda</taxon>
        <taxon>Chromadorea</taxon>
        <taxon>Rhabditida</taxon>
        <taxon>Spirurina</taxon>
        <taxon>Spiruromorpha</taxon>
        <taxon>Spiruroidea</taxon>
        <taxon>Gongylonematidae</taxon>
        <taxon>Gongylonema</taxon>
    </lineage>
</organism>
<evidence type="ECO:0000259" key="2">
    <source>
        <dbReference type="SMART" id="SM00343"/>
    </source>
</evidence>
<feature type="domain" description="CCHC-type" evidence="2">
    <location>
        <begin position="212"/>
        <end position="228"/>
    </location>
</feature>
<proteinExistence type="predicted"/>
<dbReference type="GO" id="GO:0003676">
    <property type="term" value="F:nucleic acid binding"/>
    <property type="evidence" value="ECO:0007669"/>
    <property type="project" value="InterPro"/>
</dbReference>
<dbReference type="Gene3D" id="4.10.60.10">
    <property type="entry name" value="Zinc finger, CCHC-type"/>
    <property type="match status" value="1"/>
</dbReference>
<protein>
    <submittedName>
        <fullName evidence="5">CCHC-type domain-containing protein</fullName>
    </submittedName>
</protein>
<sequence>MADRCRPRANSAKSAGPQEYAQLRGQTSPATPESKIYTELVVLLKETFDPTKSIYRRRHDILMTRLPSERPTEEIVNLANLRGDEFSFGDLTLDTFKIFLMLLFCSDLFYKNIRTVILKAVDDDKPDITTEEIRCLLKRYETRTVDAEIDSNSAAVKEEISATQVNLVRKKKPVQKLNFHANSSPSAKEPRGECYGCNGNHLRSICKFRTAKCHNCQKVGHIASVCRSIKSKPHLHSVLVNCVLSGVDLTKGEHSLLLL</sequence>
<keyword evidence="4" id="KW-1185">Reference proteome</keyword>